<name>A0ABR2HEX4_9EUKA</name>
<sequence>MFSNVETKAISEFIEIYNINDIDSETWRSISKRLREDIRKVSQISTSTRYKNNSSNMQSQWGGFGINSNVFRMNTNNNNNNFTQSAFGISNNTNSMHSTFNNSNPMQNTFNISNNNNPMQNAFNSSNVRAPRPKSAYIFFTMDKRHEVVERNPEFKAKDVLKELGRMWHEASEEEKAKYGRLAEEDKERVRQEELRLSQQQNNSNKQVEEDEEEDEYDE</sequence>
<dbReference type="CDD" id="cd00084">
    <property type="entry name" value="HMG-box_SF"/>
    <property type="match status" value="1"/>
</dbReference>
<evidence type="ECO:0000313" key="5">
    <source>
        <dbReference type="EMBL" id="KAK8845266.1"/>
    </source>
</evidence>
<organism evidence="5 6">
    <name type="scientific">Tritrichomonas musculus</name>
    <dbReference type="NCBI Taxonomy" id="1915356"/>
    <lineage>
        <taxon>Eukaryota</taxon>
        <taxon>Metamonada</taxon>
        <taxon>Parabasalia</taxon>
        <taxon>Tritrichomonadida</taxon>
        <taxon>Tritrichomonadidae</taxon>
        <taxon>Tritrichomonas</taxon>
    </lineage>
</organism>
<evidence type="ECO:0000313" key="6">
    <source>
        <dbReference type="Proteomes" id="UP001470230"/>
    </source>
</evidence>
<reference evidence="5 6" key="1">
    <citation type="submission" date="2024-04" db="EMBL/GenBank/DDBJ databases">
        <title>Tritrichomonas musculus Genome.</title>
        <authorList>
            <person name="Alves-Ferreira E."/>
            <person name="Grigg M."/>
            <person name="Lorenzi H."/>
            <person name="Galac M."/>
        </authorList>
    </citation>
    <scope>NUCLEOTIDE SEQUENCE [LARGE SCALE GENOMIC DNA]</scope>
    <source>
        <strain evidence="5 6">EAF2021</strain>
    </source>
</reference>
<dbReference type="PROSITE" id="PS50118">
    <property type="entry name" value="HMG_BOX_2"/>
    <property type="match status" value="1"/>
</dbReference>
<comment type="caution">
    <text evidence="5">The sequence shown here is derived from an EMBL/GenBank/DDBJ whole genome shotgun (WGS) entry which is preliminary data.</text>
</comment>
<dbReference type="SMART" id="SM00398">
    <property type="entry name" value="HMG"/>
    <property type="match status" value="1"/>
</dbReference>
<feature type="compositionally biased region" description="Acidic residues" evidence="3">
    <location>
        <begin position="209"/>
        <end position="219"/>
    </location>
</feature>
<feature type="compositionally biased region" description="Polar residues" evidence="3">
    <location>
        <begin position="197"/>
        <end position="206"/>
    </location>
</feature>
<accession>A0ABR2HEX4</accession>
<protein>
    <recommendedName>
        <fullName evidence="4">HMG box domain-containing protein</fullName>
    </recommendedName>
</protein>
<dbReference type="Gene3D" id="1.10.30.10">
    <property type="entry name" value="High mobility group box domain"/>
    <property type="match status" value="1"/>
</dbReference>
<proteinExistence type="predicted"/>
<keyword evidence="2" id="KW-0539">Nucleus</keyword>
<keyword evidence="1 2" id="KW-0238">DNA-binding</keyword>
<dbReference type="Proteomes" id="UP001470230">
    <property type="component" value="Unassembled WGS sequence"/>
</dbReference>
<feature type="DNA-binding region" description="HMG box" evidence="2">
    <location>
        <begin position="130"/>
        <end position="198"/>
    </location>
</feature>
<dbReference type="Pfam" id="PF00505">
    <property type="entry name" value="HMG_box"/>
    <property type="match status" value="1"/>
</dbReference>
<dbReference type="InterPro" id="IPR009071">
    <property type="entry name" value="HMG_box_dom"/>
</dbReference>
<keyword evidence="6" id="KW-1185">Reference proteome</keyword>
<feature type="domain" description="HMG box" evidence="4">
    <location>
        <begin position="130"/>
        <end position="198"/>
    </location>
</feature>
<gene>
    <name evidence="5" type="ORF">M9Y10_021460</name>
</gene>
<evidence type="ECO:0000256" key="3">
    <source>
        <dbReference type="SAM" id="MobiDB-lite"/>
    </source>
</evidence>
<dbReference type="SUPFAM" id="SSF47095">
    <property type="entry name" value="HMG-box"/>
    <property type="match status" value="1"/>
</dbReference>
<dbReference type="PANTHER" id="PTHR48112">
    <property type="entry name" value="HIGH MOBILITY GROUP PROTEIN DSP1"/>
    <property type="match status" value="1"/>
</dbReference>
<evidence type="ECO:0000256" key="2">
    <source>
        <dbReference type="PROSITE-ProRule" id="PRU00267"/>
    </source>
</evidence>
<feature type="region of interest" description="Disordered" evidence="3">
    <location>
        <begin position="169"/>
        <end position="219"/>
    </location>
</feature>
<evidence type="ECO:0000256" key="1">
    <source>
        <dbReference type="ARBA" id="ARBA00023125"/>
    </source>
</evidence>
<feature type="compositionally biased region" description="Basic and acidic residues" evidence="3">
    <location>
        <begin position="169"/>
        <end position="196"/>
    </location>
</feature>
<dbReference type="InterPro" id="IPR050342">
    <property type="entry name" value="HMGB"/>
</dbReference>
<dbReference type="EMBL" id="JAPFFF010000031">
    <property type="protein sequence ID" value="KAK8845266.1"/>
    <property type="molecule type" value="Genomic_DNA"/>
</dbReference>
<evidence type="ECO:0000259" key="4">
    <source>
        <dbReference type="PROSITE" id="PS50118"/>
    </source>
</evidence>
<dbReference type="InterPro" id="IPR036910">
    <property type="entry name" value="HMG_box_dom_sf"/>
</dbReference>